<dbReference type="AlphaFoldDB" id="A0A9Q9CP01"/>
<dbReference type="GO" id="GO:0006730">
    <property type="term" value="P:one-carbon metabolic process"/>
    <property type="evidence" value="ECO:0007669"/>
    <property type="project" value="UniProtKB-KW"/>
</dbReference>
<evidence type="ECO:0000256" key="4">
    <source>
        <dbReference type="ARBA" id="ARBA00022563"/>
    </source>
</evidence>
<evidence type="ECO:0000256" key="6">
    <source>
        <dbReference type="ARBA" id="ARBA00023002"/>
    </source>
</evidence>
<evidence type="ECO:0000313" key="10">
    <source>
        <dbReference type="EMBL" id="UUF08072.1"/>
    </source>
</evidence>
<keyword evidence="6 7" id="KW-0560">Oxidoreductase</keyword>
<dbReference type="GO" id="GO:0046655">
    <property type="term" value="P:folic acid metabolic process"/>
    <property type="evidence" value="ECO:0007669"/>
    <property type="project" value="TreeGrafter"/>
</dbReference>
<dbReference type="PROSITE" id="PS51330">
    <property type="entry name" value="DHFR_2"/>
    <property type="match status" value="1"/>
</dbReference>
<accession>A0A9Q9CP01</accession>
<protein>
    <recommendedName>
        <fullName evidence="3 7">Dihydrofolate reductase</fullName>
        <ecNumber evidence="3 7">1.5.1.3</ecNumber>
    </recommendedName>
</protein>
<evidence type="ECO:0000256" key="8">
    <source>
        <dbReference type="RuleBase" id="RU004474"/>
    </source>
</evidence>
<dbReference type="Pfam" id="PF00186">
    <property type="entry name" value="DHFR_1"/>
    <property type="match status" value="1"/>
</dbReference>
<evidence type="ECO:0000256" key="3">
    <source>
        <dbReference type="ARBA" id="ARBA00012856"/>
    </source>
</evidence>
<evidence type="ECO:0000256" key="7">
    <source>
        <dbReference type="PIRNR" id="PIRNR000194"/>
    </source>
</evidence>
<dbReference type="PROSITE" id="PS00075">
    <property type="entry name" value="DHFR_1"/>
    <property type="match status" value="1"/>
</dbReference>
<dbReference type="RefSeq" id="WP_212725222.1">
    <property type="nucleotide sequence ID" value="NZ_CP071250.1"/>
</dbReference>
<dbReference type="EMBL" id="CP071250">
    <property type="protein sequence ID" value="UUF08072.1"/>
    <property type="molecule type" value="Genomic_DNA"/>
</dbReference>
<evidence type="ECO:0000259" key="9">
    <source>
        <dbReference type="PROSITE" id="PS51330"/>
    </source>
</evidence>
<dbReference type="CDD" id="cd00209">
    <property type="entry name" value="DHFR"/>
    <property type="match status" value="1"/>
</dbReference>
<dbReference type="PANTHER" id="PTHR48069">
    <property type="entry name" value="DIHYDROFOLATE REDUCTASE"/>
    <property type="match status" value="1"/>
</dbReference>
<dbReference type="InterPro" id="IPR012259">
    <property type="entry name" value="DHFR"/>
</dbReference>
<dbReference type="GO" id="GO:0046452">
    <property type="term" value="P:dihydrofolate metabolic process"/>
    <property type="evidence" value="ECO:0007669"/>
    <property type="project" value="TreeGrafter"/>
</dbReference>
<dbReference type="GO" id="GO:0005829">
    <property type="term" value="C:cytosol"/>
    <property type="evidence" value="ECO:0007669"/>
    <property type="project" value="TreeGrafter"/>
</dbReference>
<dbReference type="Proteomes" id="UP001058072">
    <property type="component" value="Chromosome"/>
</dbReference>
<dbReference type="InterPro" id="IPR001796">
    <property type="entry name" value="DHFR_dom"/>
</dbReference>
<dbReference type="PIRSF" id="PIRSF000194">
    <property type="entry name" value="DHFR"/>
    <property type="match status" value="1"/>
</dbReference>
<dbReference type="GO" id="GO:0050661">
    <property type="term" value="F:NADP binding"/>
    <property type="evidence" value="ECO:0007669"/>
    <property type="project" value="InterPro"/>
</dbReference>
<keyword evidence="4 7" id="KW-0554">One-carbon metabolism</keyword>
<evidence type="ECO:0000256" key="5">
    <source>
        <dbReference type="ARBA" id="ARBA00022857"/>
    </source>
</evidence>
<evidence type="ECO:0000256" key="2">
    <source>
        <dbReference type="ARBA" id="ARBA00009539"/>
    </source>
</evidence>
<evidence type="ECO:0000313" key="11">
    <source>
        <dbReference type="Proteomes" id="UP001058072"/>
    </source>
</evidence>
<dbReference type="Gene3D" id="3.40.430.10">
    <property type="entry name" value="Dihydrofolate Reductase, subunit A"/>
    <property type="match status" value="1"/>
</dbReference>
<name>A0A9Q9CP01_9FIRM</name>
<organism evidence="10 11">
    <name type="scientific">Turicibacter bilis</name>
    <dbReference type="NCBI Taxonomy" id="2735723"/>
    <lineage>
        <taxon>Bacteria</taxon>
        <taxon>Bacillati</taxon>
        <taxon>Bacillota</taxon>
        <taxon>Erysipelotrichia</taxon>
        <taxon>Erysipelotrichales</taxon>
        <taxon>Turicibacteraceae</taxon>
        <taxon>Turicibacter</taxon>
    </lineage>
</organism>
<comment type="catalytic activity">
    <reaction evidence="7">
        <text>(6S)-5,6,7,8-tetrahydrofolate + NADP(+) = 7,8-dihydrofolate + NADPH + H(+)</text>
        <dbReference type="Rhea" id="RHEA:15009"/>
        <dbReference type="ChEBI" id="CHEBI:15378"/>
        <dbReference type="ChEBI" id="CHEBI:57451"/>
        <dbReference type="ChEBI" id="CHEBI:57453"/>
        <dbReference type="ChEBI" id="CHEBI:57783"/>
        <dbReference type="ChEBI" id="CHEBI:58349"/>
        <dbReference type="EC" id="1.5.1.3"/>
    </reaction>
</comment>
<gene>
    <name evidence="10" type="ORF">J0J70_10680</name>
</gene>
<comment type="similarity">
    <text evidence="2 7 8">Belongs to the dihydrofolate reductase family.</text>
</comment>
<dbReference type="EC" id="1.5.1.3" evidence="3 7"/>
<dbReference type="GO" id="GO:0046654">
    <property type="term" value="P:tetrahydrofolate biosynthetic process"/>
    <property type="evidence" value="ECO:0007669"/>
    <property type="project" value="InterPro"/>
</dbReference>
<reference evidence="10" key="1">
    <citation type="submission" date="2021-03" db="EMBL/GenBank/DDBJ databases">
        <title>Comparative Genomics and Metabolomics in the genus Turicibacter.</title>
        <authorList>
            <person name="Maki J."/>
            <person name="Looft T."/>
        </authorList>
    </citation>
    <scope>NUCLEOTIDE SEQUENCE</scope>
    <source>
        <strain evidence="10">ISU324</strain>
    </source>
</reference>
<dbReference type="PANTHER" id="PTHR48069:SF3">
    <property type="entry name" value="DIHYDROFOLATE REDUCTASE"/>
    <property type="match status" value="1"/>
</dbReference>
<dbReference type="InterPro" id="IPR024072">
    <property type="entry name" value="DHFR-like_dom_sf"/>
</dbReference>
<keyword evidence="5 7" id="KW-0521">NADP</keyword>
<proteinExistence type="inferred from homology"/>
<feature type="domain" description="DHFR" evidence="9">
    <location>
        <begin position="1"/>
        <end position="158"/>
    </location>
</feature>
<dbReference type="SUPFAM" id="SSF53597">
    <property type="entry name" value="Dihydrofolate reductase-like"/>
    <property type="match status" value="1"/>
</dbReference>
<dbReference type="GO" id="GO:0004146">
    <property type="term" value="F:dihydrofolate reductase activity"/>
    <property type="evidence" value="ECO:0007669"/>
    <property type="project" value="UniProtKB-EC"/>
</dbReference>
<dbReference type="PRINTS" id="PR00070">
    <property type="entry name" value="DHFR"/>
</dbReference>
<comment type="pathway">
    <text evidence="1 7">Cofactor biosynthesis; tetrahydrofolate biosynthesis; 5,6,7,8-tetrahydrofolate from 7,8-dihydrofolate: step 1/1.</text>
</comment>
<dbReference type="InterPro" id="IPR017925">
    <property type="entry name" value="DHFR_CS"/>
</dbReference>
<evidence type="ECO:0000256" key="1">
    <source>
        <dbReference type="ARBA" id="ARBA00004903"/>
    </source>
</evidence>
<comment type="function">
    <text evidence="7">Key enzyme in folate metabolism. Catalyzes an essential reaction for de novo glycine and purine synthesis, and for DNA precursor synthesis.</text>
</comment>
<sequence length="158" mass="18930">MISLIVAFDRHQLIGAKNRLPWHYKEDLAYFKQTTMGHDILMGRQTFESILSYQNKPLPNRHHYVLTTTTNYDYEEVTVLANWKTIIQNYPKEKELFIIGGRSVYEQILPYADRLYITHIDQVFEGDTYFPTIDWNEWVCMKEYLSGELRFAVYERMS</sequence>